<proteinExistence type="inferred from homology"/>
<dbReference type="InterPro" id="IPR038538">
    <property type="entry name" value="MTERF_sf"/>
</dbReference>
<evidence type="ECO:0000313" key="4">
    <source>
        <dbReference type="EMBL" id="KAL2540540.1"/>
    </source>
</evidence>
<keyword evidence="3" id="KW-0809">Transit peptide</keyword>
<keyword evidence="2" id="KW-0806">Transcription termination</keyword>
<evidence type="ECO:0000313" key="5">
    <source>
        <dbReference type="Proteomes" id="UP001604336"/>
    </source>
</evidence>
<comment type="similarity">
    <text evidence="1">Belongs to the mTERF family.</text>
</comment>
<keyword evidence="2" id="KW-0805">Transcription regulation</keyword>
<keyword evidence="2" id="KW-0804">Transcription</keyword>
<organism evidence="4 5">
    <name type="scientific">Abeliophyllum distichum</name>
    <dbReference type="NCBI Taxonomy" id="126358"/>
    <lineage>
        <taxon>Eukaryota</taxon>
        <taxon>Viridiplantae</taxon>
        <taxon>Streptophyta</taxon>
        <taxon>Embryophyta</taxon>
        <taxon>Tracheophyta</taxon>
        <taxon>Spermatophyta</taxon>
        <taxon>Magnoliopsida</taxon>
        <taxon>eudicotyledons</taxon>
        <taxon>Gunneridae</taxon>
        <taxon>Pentapetalae</taxon>
        <taxon>asterids</taxon>
        <taxon>lamiids</taxon>
        <taxon>Lamiales</taxon>
        <taxon>Oleaceae</taxon>
        <taxon>Forsythieae</taxon>
        <taxon>Abeliophyllum</taxon>
    </lineage>
</organism>
<dbReference type="EMBL" id="JBFOLK010000001">
    <property type="protein sequence ID" value="KAL2540540.1"/>
    <property type="molecule type" value="Genomic_DNA"/>
</dbReference>
<dbReference type="AlphaFoldDB" id="A0ABD1VT30"/>
<dbReference type="SMART" id="SM00733">
    <property type="entry name" value="Mterf"/>
    <property type="match status" value="6"/>
</dbReference>
<keyword evidence="5" id="KW-1185">Reference proteome</keyword>
<comment type="caution">
    <text evidence="4">The sequence shown here is derived from an EMBL/GenBank/DDBJ whole genome shotgun (WGS) entry which is preliminary data.</text>
</comment>
<name>A0ABD1VT30_9LAMI</name>
<reference evidence="5" key="1">
    <citation type="submission" date="2024-07" db="EMBL/GenBank/DDBJ databases">
        <title>Two chromosome-level genome assemblies of Korean endemic species Abeliophyllum distichum and Forsythia ovata (Oleaceae).</title>
        <authorList>
            <person name="Jang H."/>
        </authorList>
    </citation>
    <scope>NUCLEOTIDE SEQUENCE [LARGE SCALE GENOMIC DNA]</scope>
</reference>
<gene>
    <name evidence="4" type="ORF">Adt_01518</name>
</gene>
<evidence type="ECO:0000256" key="3">
    <source>
        <dbReference type="ARBA" id="ARBA00022946"/>
    </source>
</evidence>
<dbReference type="InterPro" id="IPR003690">
    <property type="entry name" value="MTERF"/>
</dbReference>
<dbReference type="Proteomes" id="UP001604336">
    <property type="component" value="Unassembled WGS sequence"/>
</dbReference>
<dbReference type="PANTHER" id="PTHR13068:SF133">
    <property type="entry name" value="MITOCHONDRIAL TRANSCRIPTION TERMINATION FACTOR FAMILY PROTEIN"/>
    <property type="match status" value="1"/>
</dbReference>
<dbReference type="GO" id="GO:0006353">
    <property type="term" value="P:DNA-templated transcription termination"/>
    <property type="evidence" value="ECO:0007669"/>
    <property type="project" value="UniProtKB-KW"/>
</dbReference>
<dbReference type="FunFam" id="1.25.70.10:FF:000001">
    <property type="entry name" value="Mitochondrial transcription termination factor-like"/>
    <property type="match status" value="1"/>
</dbReference>
<protein>
    <submittedName>
        <fullName evidence="4">Mitochondrial transcription termination factor family protein</fullName>
    </submittedName>
</protein>
<dbReference type="PANTHER" id="PTHR13068">
    <property type="entry name" value="CGI-12 PROTEIN-RELATED"/>
    <property type="match status" value="1"/>
</dbReference>
<sequence>MLSRLLCKRVFPLQSYLDYSSSCSILSHIFQNAFCSKVSGDSPIANKLEKAEQNVLLPKLDFLRSIGVSSDILQKIILSNPWLLQRSLENQLIPCYNFLKNLPLADKDIVGIIRRNSRILGTNVEKIATNLDALQRMGVPQSSILYVMAHHPTLMQLNCEKLKLSIDEVISLGFNPLTTLFVQAVLVLCESSKETWENKVKVYRSFGLSDAEIKFAFRAHPLCMKLSEDKITRGMDLFLNEMRWSPGIVARWPAALFYNFEKRIVPRCRVIKVLMQKGLVKEHHTLMPFLGTTEEQFLEKFVCKYKDVFPELKDVYASGLILKHN</sequence>
<dbReference type="Gene3D" id="1.25.70.10">
    <property type="entry name" value="Transcription termination factor 3, mitochondrial"/>
    <property type="match status" value="1"/>
</dbReference>
<dbReference type="Pfam" id="PF02536">
    <property type="entry name" value="mTERF"/>
    <property type="match status" value="2"/>
</dbReference>
<evidence type="ECO:0000256" key="2">
    <source>
        <dbReference type="ARBA" id="ARBA00022472"/>
    </source>
</evidence>
<evidence type="ECO:0000256" key="1">
    <source>
        <dbReference type="ARBA" id="ARBA00007692"/>
    </source>
</evidence>
<accession>A0ABD1VT30</accession>